<dbReference type="InterPro" id="IPR006076">
    <property type="entry name" value="FAD-dep_OxRdtase"/>
</dbReference>
<dbReference type="Gene3D" id="3.30.9.10">
    <property type="entry name" value="D-Amino Acid Oxidase, subunit A, domain 2"/>
    <property type="match status" value="1"/>
</dbReference>
<sequence>MGQVRQERESFPGKAGLLFPSDLGRNNALGGFPLSEARAVDDNPTYDIFVIGGGINGCGIARDAAGRGYSVYLAEMNDLASGTSSGSTKLIHGGLRYLEHYEFRLVREALMEREVLWGNAPHIIHPMRFVLPYHKGGVRPAWLLRLGLFLYDHIGGRRRLPPTRTLDMRSDPAGKPLKPLFTKAFEYSDCWVNDARLVALNARDAADRGVVIRTRAKMTEAHRDGGKWQITVEDTVSGQTEQVSARLLVNAAGPWVDHVVAGIAGKDVHNVRLVQGSHIVVRKKFDDPRAYFFQNNDGRIIFAIPYEDDFTLIGTTDQDYHGDPAKTTITEKEIDYLSRAASEYFREPVSQEDIVWTYSGVRPLFDDGASKAQEATRDYVLKEDAPEGAAPLINVFGGKITTYRRLSEHMLEKIEGFLGAKGPSWTRSAPLPGGNFPMTAFDAELRRFRERYSFLDEAHARRLFRLYGTRADVLLGAAASYQDLGRHFGVDLYEAEVRYLIENEWALTAEDVLWRRTKRGLRLTSMEVAALADFMAQAVGNPAKSIKTAAAASR</sequence>
<dbReference type="GO" id="GO:0046168">
    <property type="term" value="P:glycerol-3-phosphate catabolic process"/>
    <property type="evidence" value="ECO:0007669"/>
    <property type="project" value="TreeGrafter"/>
</dbReference>
<evidence type="ECO:0000313" key="9">
    <source>
        <dbReference type="EMBL" id="RCS25730.1"/>
    </source>
</evidence>
<reference evidence="9 10" key="1">
    <citation type="submission" date="2018-07" db="EMBL/GenBank/DDBJ databases">
        <title>The draft genome of Phyllobacterium salinisoli.</title>
        <authorList>
            <person name="Liu L."/>
            <person name="Li L."/>
            <person name="Zhang X."/>
            <person name="Liang L."/>
        </authorList>
    </citation>
    <scope>NUCLEOTIDE SEQUENCE [LARGE SCALE GENOMIC DNA]</scope>
    <source>
        <strain evidence="9 10">LLAN61</strain>
    </source>
</reference>
<evidence type="ECO:0000256" key="5">
    <source>
        <dbReference type="ARBA" id="ARBA00023002"/>
    </source>
</evidence>
<gene>
    <name evidence="9" type="ORF">DUT91_02870</name>
</gene>
<dbReference type="OrthoDB" id="9766796at2"/>
<dbReference type="Pfam" id="PF16901">
    <property type="entry name" value="DAO_C"/>
    <property type="match status" value="1"/>
</dbReference>
<evidence type="ECO:0000259" key="8">
    <source>
        <dbReference type="Pfam" id="PF16901"/>
    </source>
</evidence>
<dbReference type="Gene3D" id="1.10.8.870">
    <property type="entry name" value="Alpha-glycerophosphate oxidase, cap domain"/>
    <property type="match status" value="1"/>
</dbReference>
<evidence type="ECO:0000256" key="3">
    <source>
        <dbReference type="ARBA" id="ARBA00022630"/>
    </source>
</evidence>
<dbReference type="GO" id="GO:0009331">
    <property type="term" value="C:glycerol-3-phosphate dehydrogenase (FAD) complex"/>
    <property type="evidence" value="ECO:0007669"/>
    <property type="project" value="UniProtKB-UniRule"/>
</dbReference>
<evidence type="ECO:0000256" key="2">
    <source>
        <dbReference type="ARBA" id="ARBA00007330"/>
    </source>
</evidence>
<dbReference type="InterPro" id="IPR038299">
    <property type="entry name" value="DAO_C_sf"/>
</dbReference>
<dbReference type="Gene3D" id="6.10.250.1890">
    <property type="match status" value="1"/>
</dbReference>
<dbReference type="PRINTS" id="PR01001">
    <property type="entry name" value="FADG3PDH"/>
</dbReference>
<evidence type="ECO:0000313" key="10">
    <source>
        <dbReference type="Proteomes" id="UP000253420"/>
    </source>
</evidence>
<keyword evidence="3 6" id="KW-0285">Flavoprotein</keyword>
<dbReference type="PANTHER" id="PTHR11985:SF15">
    <property type="entry name" value="GLYCEROL-3-PHOSPHATE DEHYDROGENASE, MITOCHONDRIAL"/>
    <property type="match status" value="1"/>
</dbReference>
<comment type="caution">
    <text evidence="9">The sequence shown here is derived from an EMBL/GenBank/DDBJ whole genome shotgun (WGS) entry which is preliminary data.</text>
</comment>
<evidence type="ECO:0000256" key="6">
    <source>
        <dbReference type="RuleBase" id="RU361217"/>
    </source>
</evidence>
<dbReference type="InterPro" id="IPR000447">
    <property type="entry name" value="G3P_DH_FAD-dep"/>
</dbReference>
<organism evidence="9 10">
    <name type="scientific">Phyllobacterium salinisoli</name>
    <dbReference type="NCBI Taxonomy" id="1899321"/>
    <lineage>
        <taxon>Bacteria</taxon>
        <taxon>Pseudomonadati</taxon>
        <taxon>Pseudomonadota</taxon>
        <taxon>Alphaproteobacteria</taxon>
        <taxon>Hyphomicrobiales</taxon>
        <taxon>Phyllobacteriaceae</taxon>
        <taxon>Phyllobacterium</taxon>
    </lineage>
</organism>
<dbReference type="AlphaFoldDB" id="A0A368KCC5"/>
<accession>A0A368KCC5</accession>
<dbReference type="SUPFAM" id="SSF54373">
    <property type="entry name" value="FAD-linked reductases, C-terminal domain"/>
    <property type="match status" value="1"/>
</dbReference>
<proteinExistence type="inferred from homology"/>
<evidence type="ECO:0000256" key="1">
    <source>
        <dbReference type="ARBA" id="ARBA00001974"/>
    </source>
</evidence>
<dbReference type="SUPFAM" id="SSF51905">
    <property type="entry name" value="FAD/NAD(P)-binding domain"/>
    <property type="match status" value="1"/>
</dbReference>
<dbReference type="InterPro" id="IPR036188">
    <property type="entry name" value="FAD/NAD-bd_sf"/>
</dbReference>
<dbReference type="NCBIfam" id="NF008899">
    <property type="entry name" value="PRK12266.1"/>
    <property type="match status" value="1"/>
</dbReference>
<dbReference type="NCBIfam" id="NF009906">
    <property type="entry name" value="PRK13369.1"/>
    <property type="match status" value="1"/>
</dbReference>
<protein>
    <recommendedName>
        <fullName evidence="6">Glycerol-3-phosphate dehydrogenase</fullName>
        <ecNumber evidence="6">1.1.5.3</ecNumber>
    </recommendedName>
</protein>
<dbReference type="InterPro" id="IPR031656">
    <property type="entry name" value="DAO_C"/>
</dbReference>
<dbReference type="GO" id="GO:0004368">
    <property type="term" value="F:glycerol-3-phosphate dehydrogenase (quinone) activity"/>
    <property type="evidence" value="ECO:0007669"/>
    <property type="project" value="UniProtKB-EC"/>
</dbReference>
<dbReference type="Pfam" id="PF01266">
    <property type="entry name" value="DAO"/>
    <property type="match status" value="1"/>
</dbReference>
<comment type="similarity">
    <text evidence="2 6">Belongs to the FAD-dependent glycerol-3-phosphate dehydrogenase family.</text>
</comment>
<name>A0A368KCC5_9HYPH</name>
<dbReference type="Proteomes" id="UP000253420">
    <property type="component" value="Unassembled WGS sequence"/>
</dbReference>
<dbReference type="PANTHER" id="PTHR11985">
    <property type="entry name" value="GLYCEROL-3-PHOSPHATE DEHYDROGENASE"/>
    <property type="match status" value="1"/>
</dbReference>
<keyword evidence="4" id="KW-0274">FAD</keyword>
<comment type="catalytic activity">
    <reaction evidence="6">
        <text>a quinone + sn-glycerol 3-phosphate = dihydroxyacetone phosphate + a quinol</text>
        <dbReference type="Rhea" id="RHEA:18977"/>
        <dbReference type="ChEBI" id="CHEBI:24646"/>
        <dbReference type="ChEBI" id="CHEBI:57597"/>
        <dbReference type="ChEBI" id="CHEBI:57642"/>
        <dbReference type="ChEBI" id="CHEBI:132124"/>
        <dbReference type="EC" id="1.1.5.3"/>
    </reaction>
</comment>
<dbReference type="Gene3D" id="3.50.50.60">
    <property type="entry name" value="FAD/NAD(P)-binding domain"/>
    <property type="match status" value="1"/>
</dbReference>
<keyword evidence="10" id="KW-1185">Reference proteome</keyword>
<dbReference type="EMBL" id="QOZG01000001">
    <property type="protein sequence ID" value="RCS25730.1"/>
    <property type="molecule type" value="Genomic_DNA"/>
</dbReference>
<keyword evidence="5 6" id="KW-0560">Oxidoreductase</keyword>
<evidence type="ECO:0000259" key="7">
    <source>
        <dbReference type="Pfam" id="PF01266"/>
    </source>
</evidence>
<evidence type="ECO:0000256" key="4">
    <source>
        <dbReference type="ARBA" id="ARBA00022827"/>
    </source>
</evidence>
<comment type="cofactor">
    <cofactor evidence="1 6">
        <name>FAD</name>
        <dbReference type="ChEBI" id="CHEBI:57692"/>
    </cofactor>
</comment>
<dbReference type="EC" id="1.1.5.3" evidence="6"/>
<feature type="domain" description="Alpha-glycerophosphate oxidase C-terminal" evidence="8">
    <location>
        <begin position="425"/>
        <end position="536"/>
    </location>
</feature>
<feature type="domain" description="FAD dependent oxidoreductase" evidence="7">
    <location>
        <begin position="47"/>
        <end position="374"/>
    </location>
</feature>
<dbReference type="PROSITE" id="PS00977">
    <property type="entry name" value="FAD_G3PDH_1"/>
    <property type="match status" value="1"/>
</dbReference>